<evidence type="ECO:0000256" key="1">
    <source>
        <dbReference type="SAM" id="MobiDB-lite"/>
    </source>
</evidence>
<organism evidence="2">
    <name type="scientific">Cacopsylla melanoneura</name>
    <dbReference type="NCBI Taxonomy" id="428564"/>
    <lineage>
        <taxon>Eukaryota</taxon>
        <taxon>Metazoa</taxon>
        <taxon>Ecdysozoa</taxon>
        <taxon>Arthropoda</taxon>
        <taxon>Hexapoda</taxon>
        <taxon>Insecta</taxon>
        <taxon>Pterygota</taxon>
        <taxon>Neoptera</taxon>
        <taxon>Paraneoptera</taxon>
        <taxon>Hemiptera</taxon>
        <taxon>Sternorrhyncha</taxon>
        <taxon>Psylloidea</taxon>
        <taxon>Psyllidae</taxon>
        <taxon>Psyllinae</taxon>
        <taxon>Cacopsylla</taxon>
    </lineage>
</organism>
<dbReference type="EMBL" id="HBUF01011397">
    <property type="protein sequence ID" value="CAG6608369.1"/>
    <property type="molecule type" value="Transcribed_RNA"/>
</dbReference>
<proteinExistence type="predicted"/>
<accession>A0A8D8LCV5</accession>
<dbReference type="AlphaFoldDB" id="A0A8D8LCV5"/>
<evidence type="ECO:0000313" key="2">
    <source>
        <dbReference type="EMBL" id="CAG6608369.1"/>
    </source>
</evidence>
<protein>
    <submittedName>
        <fullName evidence="2">Uncharacterized protein</fullName>
    </submittedName>
</protein>
<feature type="region of interest" description="Disordered" evidence="1">
    <location>
        <begin position="19"/>
        <end position="48"/>
    </location>
</feature>
<sequence>MDSMEVPLLIIIVPPPEDSESVVTVRDGNEGSRKKQKRPSLRSSKDYSVPAGSNLMFSFHAYTIPKHTSAVRLDQQMQLDSEIACLEKTLNNTKMNMCPDDT</sequence>
<reference evidence="2" key="1">
    <citation type="submission" date="2021-05" db="EMBL/GenBank/DDBJ databases">
        <authorList>
            <person name="Alioto T."/>
            <person name="Alioto T."/>
            <person name="Gomez Garrido J."/>
        </authorList>
    </citation>
    <scope>NUCLEOTIDE SEQUENCE</scope>
</reference>
<name>A0A8D8LCV5_9HEMI</name>